<name>A0ACC1IBJ0_9FUNG</name>
<evidence type="ECO:0000313" key="2">
    <source>
        <dbReference type="Proteomes" id="UP001150581"/>
    </source>
</evidence>
<gene>
    <name evidence="1" type="ORF">LPJ66_007361</name>
</gene>
<dbReference type="EMBL" id="JANBPG010001305">
    <property type="protein sequence ID" value="KAJ1890630.1"/>
    <property type="molecule type" value="Genomic_DNA"/>
</dbReference>
<evidence type="ECO:0000313" key="1">
    <source>
        <dbReference type="EMBL" id="KAJ1890630.1"/>
    </source>
</evidence>
<comment type="caution">
    <text evidence="1">The sequence shown here is derived from an EMBL/GenBank/DDBJ whole genome shotgun (WGS) entry which is preliminary data.</text>
</comment>
<reference evidence="1" key="1">
    <citation type="submission" date="2022-07" db="EMBL/GenBank/DDBJ databases">
        <title>Phylogenomic reconstructions and comparative analyses of Kickxellomycotina fungi.</title>
        <authorList>
            <person name="Reynolds N.K."/>
            <person name="Stajich J.E."/>
            <person name="Barry K."/>
            <person name="Grigoriev I.V."/>
            <person name="Crous P."/>
            <person name="Smith M.E."/>
        </authorList>
    </citation>
    <scope>NUCLEOTIDE SEQUENCE</scope>
    <source>
        <strain evidence="1">Benny 63K</strain>
    </source>
</reference>
<accession>A0ACC1IBJ0</accession>
<proteinExistence type="predicted"/>
<sequence length="489" mass="54800">MSNYGDYNNDNSGHQNEEEGERGIGFFGLGGDKNKKQQQPQQQYGQPQNTGSFSSQHSGPAQSQYGQQQQHSGPAQQQYGQQQHGQQQYGQQQHGQQQYGQQQQHGQQQYGQQQQHGQQQYGQQQQHGQQQYGAGQSQYSNNPYGNNAPGGNFSQEEIKKNEKNSIIKDYGKKAGIAALGAAAIGAVAYGIHEYREDGNSSSDEESNNKKRREEEEKKKQQQQQSQHYGGGYASPSTDSAYGGSHHQQKPQSPPPQQQHSNDSGSGFCPPAPLGRPPYSFDQNDVRNADPSRCSQNSPTPHEYPQLHHTGGDNKVKFGSIIALKHNMTGRFLHTDRSHSTQTGSNQQMVFGYRWNTDENDFWQVLPANHDVPVPGANISFGTQIRLRHVQTGSHLHSHYNFRDPKCGQNETTAYGDSMNSDENDHWVVERWGNGAYGQVWDASEVIVLRHYVSGMALHSHDILFSEDVQSVTCFGQGNEENDKWRVQWE</sequence>
<organism evidence="1 2">
    <name type="scientific">Kickxella alabastrina</name>
    <dbReference type="NCBI Taxonomy" id="61397"/>
    <lineage>
        <taxon>Eukaryota</taxon>
        <taxon>Fungi</taxon>
        <taxon>Fungi incertae sedis</taxon>
        <taxon>Zoopagomycota</taxon>
        <taxon>Kickxellomycotina</taxon>
        <taxon>Kickxellomycetes</taxon>
        <taxon>Kickxellales</taxon>
        <taxon>Kickxellaceae</taxon>
        <taxon>Kickxella</taxon>
    </lineage>
</organism>
<dbReference type="Proteomes" id="UP001150581">
    <property type="component" value="Unassembled WGS sequence"/>
</dbReference>
<protein>
    <submittedName>
        <fullName evidence="1">Uncharacterized protein</fullName>
    </submittedName>
</protein>
<keyword evidence="2" id="KW-1185">Reference proteome</keyword>